<dbReference type="Gene3D" id="1.20.1110.10">
    <property type="entry name" value="Calcium-transporting ATPase, transmembrane domain"/>
    <property type="match status" value="1"/>
</dbReference>
<dbReference type="InterPro" id="IPR023299">
    <property type="entry name" value="ATPase_P-typ_cyto_dom_N"/>
</dbReference>
<dbReference type="GO" id="GO:0016887">
    <property type="term" value="F:ATP hydrolysis activity"/>
    <property type="evidence" value="ECO:0007669"/>
    <property type="project" value="InterPro"/>
</dbReference>
<dbReference type="Gene3D" id="3.40.50.1000">
    <property type="entry name" value="HAD superfamily/HAD-like"/>
    <property type="match status" value="1"/>
</dbReference>
<keyword evidence="5" id="KW-0547">Nucleotide-binding</keyword>
<dbReference type="GO" id="GO:0036376">
    <property type="term" value="P:sodium ion export across plasma membrane"/>
    <property type="evidence" value="ECO:0007669"/>
    <property type="project" value="TreeGrafter"/>
</dbReference>
<protein>
    <submittedName>
        <fullName evidence="11">Calcium-transporting ATPase 1</fullName>
        <ecNumber evidence="11">3.6.3.8</ecNumber>
    </submittedName>
</protein>
<dbReference type="FunFam" id="3.40.50.1000:FF:000028">
    <property type="entry name" value="Calcium-transporting P-type ATPase, putative"/>
    <property type="match status" value="1"/>
</dbReference>
<dbReference type="AlphaFoldDB" id="A0A1H6F8U1"/>
<comment type="subcellular location">
    <subcellularLocation>
        <location evidence="1">Cell membrane</location>
        <topology evidence="1">Multi-pass membrane protein</topology>
    </subcellularLocation>
</comment>
<evidence type="ECO:0000313" key="11">
    <source>
        <dbReference type="EMBL" id="SEH05719.1"/>
    </source>
</evidence>
<evidence type="ECO:0000256" key="6">
    <source>
        <dbReference type="ARBA" id="ARBA00022840"/>
    </source>
</evidence>
<dbReference type="EMBL" id="FMSV02000376">
    <property type="protein sequence ID" value="SEH05719.1"/>
    <property type="molecule type" value="Genomic_DNA"/>
</dbReference>
<dbReference type="InterPro" id="IPR001757">
    <property type="entry name" value="P_typ_ATPase"/>
</dbReference>
<dbReference type="EC" id="3.6.3.8" evidence="11"/>
<keyword evidence="9" id="KW-0472">Membrane</keyword>
<dbReference type="PANTHER" id="PTHR43294">
    <property type="entry name" value="SODIUM/POTASSIUM-TRANSPORTING ATPASE SUBUNIT ALPHA"/>
    <property type="match status" value="1"/>
</dbReference>
<evidence type="ECO:0000256" key="9">
    <source>
        <dbReference type="ARBA" id="ARBA00023136"/>
    </source>
</evidence>
<dbReference type="GO" id="GO:0005886">
    <property type="term" value="C:plasma membrane"/>
    <property type="evidence" value="ECO:0007669"/>
    <property type="project" value="UniProtKB-SubCell"/>
</dbReference>
<name>A0A1H6F8U1_9GAMM</name>
<keyword evidence="7" id="KW-1278">Translocase</keyword>
<evidence type="ECO:0000259" key="10">
    <source>
        <dbReference type="Pfam" id="PF00689"/>
    </source>
</evidence>
<dbReference type="Pfam" id="PF00702">
    <property type="entry name" value="Hydrolase"/>
    <property type="match status" value="1"/>
</dbReference>
<dbReference type="NCBIfam" id="TIGR01494">
    <property type="entry name" value="ATPase_P-type"/>
    <property type="match status" value="1"/>
</dbReference>
<keyword evidence="6" id="KW-0067">ATP-binding</keyword>
<dbReference type="InterPro" id="IPR050510">
    <property type="entry name" value="Cation_transp_ATPase_P-type"/>
</dbReference>
<dbReference type="GO" id="GO:0030007">
    <property type="term" value="P:intracellular potassium ion homeostasis"/>
    <property type="evidence" value="ECO:0007669"/>
    <property type="project" value="TreeGrafter"/>
</dbReference>
<dbReference type="Proteomes" id="UP000236724">
    <property type="component" value="Unassembled WGS sequence"/>
</dbReference>
<gene>
    <name evidence="11" type="ORF">MBHS_01574</name>
</gene>
<evidence type="ECO:0000256" key="3">
    <source>
        <dbReference type="ARBA" id="ARBA00022475"/>
    </source>
</evidence>
<sequence length="274" mass="29763">MADNALRVLAMAQKSVPKTHTNLTEDDIHSCCFLGLQGMIDPPREEAIAAVKKCKTSGIRTLMITGDHRLTAQAVARTLGIIDNQQQNLLIGEQLAKMSDDDLYDVVEDVSVYARVAPEHKLRVVQQLQRHGHVTAITGDGVNDAPALKAADIGIAMGITGTEVSKEAASMVLTDDNFASIVGAVEEGRHAWHNLEKAILYTLPTNGGQALLVMGAILLAPFIPLFGARLPLEPVQILWINLFDSVFLTIPLMMEVKSSRLLTDPPRDADRKNC</sequence>
<keyword evidence="12" id="KW-1185">Reference proteome</keyword>
<dbReference type="PRINTS" id="PR00119">
    <property type="entry name" value="CATATPASE"/>
</dbReference>
<dbReference type="InterPro" id="IPR036412">
    <property type="entry name" value="HAD-like_sf"/>
</dbReference>
<keyword evidence="8" id="KW-1133">Transmembrane helix</keyword>
<feature type="domain" description="Cation-transporting P-type ATPase C-terminal" evidence="10">
    <location>
        <begin position="230"/>
        <end position="270"/>
    </location>
</feature>
<evidence type="ECO:0000313" key="12">
    <source>
        <dbReference type="Proteomes" id="UP000236724"/>
    </source>
</evidence>
<evidence type="ECO:0000256" key="2">
    <source>
        <dbReference type="ARBA" id="ARBA00005675"/>
    </source>
</evidence>
<evidence type="ECO:0000256" key="4">
    <source>
        <dbReference type="ARBA" id="ARBA00022692"/>
    </source>
</evidence>
<dbReference type="GO" id="GO:1990573">
    <property type="term" value="P:potassium ion import across plasma membrane"/>
    <property type="evidence" value="ECO:0007669"/>
    <property type="project" value="TreeGrafter"/>
</dbReference>
<dbReference type="GO" id="GO:0005391">
    <property type="term" value="F:P-type sodium:potassium-exchanging transporter activity"/>
    <property type="evidence" value="ECO:0007669"/>
    <property type="project" value="TreeGrafter"/>
</dbReference>
<dbReference type="InterPro" id="IPR006068">
    <property type="entry name" value="ATPase_P-typ_cation-transptr_C"/>
</dbReference>
<dbReference type="SUPFAM" id="SSF56784">
    <property type="entry name" value="HAD-like"/>
    <property type="match status" value="1"/>
</dbReference>
<dbReference type="Gene3D" id="3.40.1110.10">
    <property type="entry name" value="Calcium-transporting ATPase, cytoplasmic domain N"/>
    <property type="match status" value="1"/>
</dbReference>
<proteinExistence type="inferred from homology"/>
<dbReference type="GO" id="GO:0005524">
    <property type="term" value="F:ATP binding"/>
    <property type="evidence" value="ECO:0007669"/>
    <property type="project" value="UniProtKB-KW"/>
</dbReference>
<dbReference type="PANTHER" id="PTHR43294:SF21">
    <property type="entry name" value="CATION TRANSPORTING ATPASE"/>
    <property type="match status" value="1"/>
</dbReference>
<dbReference type="InterPro" id="IPR023214">
    <property type="entry name" value="HAD_sf"/>
</dbReference>
<keyword evidence="4" id="KW-0812">Transmembrane</keyword>
<dbReference type="GO" id="GO:1902600">
    <property type="term" value="P:proton transmembrane transport"/>
    <property type="evidence" value="ECO:0007669"/>
    <property type="project" value="TreeGrafter"/>
</dbReference>
<comment type="similarity">
    <text evidence="2">Belongs to the cation transport ATPase (P-type) (TC 3.A.3) family. Type IIA subfamily.</text>
</comment>
<keyword evidence="11" id="KW-0378">Hydrolase</keyword>
<evidence type="ECO:0000256" key="7">
    <source>
        <dbReference type="ARBA" id="ARBA00022967"/>
    </source>
</evidence>
<evidence type="ECO:0000256" key="1">
    <source>
        <dbReference type="ARBA" id="ARBA00004651"/>
    </source>
</evidence>
<evidence type="ECO:0000256" key="5">
    <source>
        <dbReference type="ARBA" id="ARBA00022741"/>
    </source>
</evidence>
<reference evidence="11 12" key="1">
    <citation type="submission" date="2016-10" db="EMBL/GenBank/DDBJ databases">
        <authorList>
            <person name="de Groot N.N."/>
        </authorList>
    </citation>
    <scope>NUCLEOTIDE SEQUENCE [LARGE SCALE GENOMIC DNA]</scope>
    <source>
        <strain evidence="11">MBHS1</strain>
    </source>
</reference>
<organism evidence="11 12">
    <name type="scientific">Candidatus Venteria ishoeyi</name>
    <dbReference type="NCBI Taxonomy" id="1899563"/>
    <lineage>
        <taxon>Bacteria</taxon>
        <taxon>Pseudomonadati</taxon>
        <taxon>Pseudomonadota</taxon>
        <taxon>Gammaproteobacteria</taxon>
        <taxon>Thiotrichales</taxon>
        <taxon>Thiotrichaceae</taxon>
        <taxon>Venteria</taxon>
    </lineage>
</organism>
<accession>A0A1H6F8U1</accession>
<dbReference type="GO" id="GO:0006883">
    <property type="term" value="P:intracellular sodium ion homeostasis"/>
    <property type="evidence" value="ECO:0007669"/>
    <property type="project" value="TreeGrafter"/>
</dbReference>
<dbReference type="Pfam" id="PF00689">
    <property type="entry name" value="Cation_ATPase_C"/>
    <property type="match status" value="1"/>
</dbReference>
<evidence type="ECO:0000256" key="8">
    <source>
        <dbReference type="ARBA" id="ARBA00022989"/>
    </source>
</evidence>
<keyword evidence="3" id="KW-1003">Cell membrane</keyword>